<keyword evidence="1" id="KW-0732">Signal</keyword>
<dbReference type="InterPro" id="IPR007372">
    <property type="entry name" value="Lipid/polyisoprenoid-bd_YceI"/>
</dbReference>
<evidence type="ECO:0000313" key="3">
    <source>
        <dbReference type="EMBL" id="ORE85883.1"/>
    </source>
</evidence>
<dbReference type="AlphaFoldDB" id="A0A1Y1SBE4"/>
<dbReference type="InterPro" id="IPR036761">
    <property type="entry name" value="TTHA0802/YceI-like_sf"/>
</dbReference>
<evidence type="ECO:0000313" key="4">
    <source>
        <dbReference type="Proteomes" id="UP000192342"/>
    </source>
</evidence>
<dbReference type="SMART" id="SM00867">
    <property type="entry name" value="YceI"/>
    <property type="match status" value="1"/>
</dbReference>
<dbReference type="EMBL" id="AQQV01000003">
    <property type="protein sequence ID" value="ORE85883.1"/>
    <property type="molecule type" value="Genomic_DNA"/>
</dbReference>
<keyword evidence="4" id="KW-1185">Reference proteome</keyword>
<dbReference type="PIRSF" id="PIRSF029811">
    <property type="entry name" value="UCP029811"/>
    <property type="match status" value="1"/>
</dbReference>
<gene>
    <name evidence="3" type="ORF">ATO7_11338</name>
</gene>
<name>A0A1Y1SBE4_9GAMM</name>
<dbReference type="STRING" id="1317117.ATO7_11338"/>
<evidence type="ECO:0000256" key="1">
    <source>
        <dbReference type="SAM" id="SignalP"/>
    </source>
</evidence>
<feature type="chain" id="PRO_5012485812" description="Lipid/polyisoprenoid-binding YceI-like domain-containing protein" evidence="1">
    <location>
        <begin position="24"/>
        <end position="221"/>
    </location>
</feature>
<dbReference type="InterPro" id="IPR027016">
    <property type="entry name" value="UCP029811"/>
</dbReference>
<feature type="signal peptide" evidence="1">
    <location>
        <begin position="1"/>
        <end position="23"/>
    </location>
</feature>
<sequence length="221" mass="23516">MMINSLFPRHGVATLLLVMSSLAACAPAADPQNTQADEVSAAPTSVPSGDWSLQAADSQLSFVSIKNNAITEVHRFNDLSGSVSADGMASLSIELDSVDTGIEIRDQRMREMLFETSLHPQAQVSMKVDPQLVSGLKAGEFERLETSATLALHGLSVSVPVVLRVSRLDAHHWLVTSEQPVVVNASAFNLLEGLDKLREIAGLQAIGGGAPVTFALLFKRG</sequence>
<evidence type="ECO:0000259" key="2">
    <source>
        <dbReference type="SMART" id="SM00867"/>
    </source>
</evidence>
<dbReference type="Gene3D" id="2.40.128.110">
    <property type="entry name" value="Lipid/polyisoprenoid-binding, YceI-like"/>
    <property type="match status" value="1"/>
</dbReference>
<dbReference type="SUPFAM" id="SSF101874">
    <property type="entry name" value="YceI-like"/>
    <property type="match status" value="1"/>
</dbReference>
<accession>A0A1Y1SBE4</accession>
<reference evidence="3 4" key="1">
    <citation type="submission" date="2013-04" db="EMBL/GenBank/DDBJ databases">
        <title>Oceanococcus atlanticus 22II-S10r2 Genome Sequencing.</title>
        <authorList>
            <person name="Lai Q."/>
            <person name="Li G."/>
            <person name="Shao Z."/>
        </authorList>
    </citation>
    <scope>NUCLEOTIDE SEQUENCE [LARGE SCALE GENOMIC DNA]</scope>
    <source>
        <strain evidence="3 4">22II-S10r2</strain>
    </source>
</reference>
<protein>
    <recommendedName>
        <fullName evidence="2">Lipid/polyisoprenoid-binding YceI-like domain-containing protein</fullName>
    </recommendedName>
</protein>
<proteinExistence type="predicted"/>
<dbReference type="Pfam" id="PF04264">
    <property type="entry name" value="YceI"/>
    <property type="match status" value="1"/>
</dbReference>
<comment type="caution">
    <text evidence="3">The sequence shown here is derived from an EMBL/GenBank/DDBJ whole genome shotgun (WGS) entry which is preliminary data.</text>
</comment>
<feature type="domain" description="Lipid/polyisoprenoid-binding YceI-like" evidence="2">
    <location>
        <begin position="50"/>
        <end position="219"/>
    </location>
</feature>
<organism evidence="3 4">
    <name type="scientific">Oceanococcus atlanticus</name>
    <dbReference type="NCBI Taxonomy" id="1317117"/>
    <lineage>
        <taxon>Bacteria</taxon>
        <taxon>Pseudomonadati</taxon>
        <taxon>Pseudomonadota</taxon>
        <taxon>Gammaproteobacteria</taxon>
        <taxon>Chromatiales</taxon>
        <taxon>Oceanococcaceae</taxon>
        <taxon>Oceanococcus</taxon>
    </lineage>
</organism>
<dbReference type="Proteomes" id="UP000192342">
    <property type="component" value="Unassembled WGS sequence"/>
</dbReference>